<feature type="domain" description="Alcohol dehydrogenase iron-type/glycerol dehydrogenase GldA" evidence="5">
    <location>
        <begin position="11"/>
        <end position="178"/>
    </location>
</feature>
<keyword evidence="8" id="KW-1185">Reference proteome</keyword>
<dbReference type="FunFam" id="3.40.50.1970:FF:000003">
    <property type="entry name" value="Alcohol dehydrogenase, iron-containing"/>
    <property type="match status" value="1"/>
</dbReference>
<protein>
    <submittedName>
        <fullName evidence="7">Iron-containing alcohol dehydrogenase</fullName>
    </submittedName>
</protein>
<organism evidence="7 8">
    <name type="scientific">Aureimonas flava</name>
    <dbReference type="NCBI Taxonomy" id="2320271"/>
    <lineage>
        <taxon>Bacteria</taxon>
        <taxon>Pseudomonadati</taxon>
        <taxon>Pseudomonadota</taxon>
        <taxon>Alphaproteobacteria</taxon>
        <taxon>Hyphomicrobiales</taxon>
        <taxon>Aurantimonadaceae</taxon>
        <taxon>Aureimonas</taxon>
    </lineage>
</organism>
<evidence type="ECO:0000256" key="1">
    <source>
        <dbReference type="ARBA" id="ARBA00001962"/>
    </source>
</evidence>
<sequence length="409" mass="41882">MRPDYGVTRAPARLIFGAGQRKALGRAAADLGKRVLVCTDERFAALPVMAEILADLAAHGVEAEVFDGTQAELPLAGILDCVARCTAFDPHVVVGLGGGSCMDLAKLVSLSLSHPGPLSNHYGEFKVPGPVRPVIAVPTTSGTGSEVTPVAVLADPERTMKVGISSPELIPHTAICDPELTLSCPPGLTAISGADALAHAIESFAAVPRAASPDMAMSRVFVGKNTLSDHYALASIKLLFAHLERAVAAGDDLAARSQVMLGSTYAGLAFGSGGTGAAHAIQYPVGAETHTAHGLGIGILLPYTMDFNKSAAARDYAEIARAIGAAGPGDGEAEACEAAIAAVRGLFQRIGIPSSLQDIGVREERLDALAELSMSAARLVENNPAPLDPAGVRSILSSALRGAPQPDVA</sequence>
<accession>A0A3A1WKE7</accession>
<evidence type="ECO:0000256" key="2">
    <source>
        <dbReference type="ARBA" id="ARBA00007358"/>
    </source>
</evidence>
<dbReference type="Pfam" id="PF00465">
    <property type="entry name" value="Fe-ADH"/>
    <property type="match status" value="1"/>
</dbReference>
<dbReference type="Gene3D" id="3.40.50.1970">
    <property type="match status" value="1"/>
</dbReference>
<dbReference type="PANTHER" id="PTHR11496">
    <property type="entry name" value="ALCOHOL DEHYDROGENASE"/>
    <property type="match status" value="1"/>
</dbReference>
<comment type="caution">
    <text evidence="7">The sequence shown here is derived from an EMBL/GenBank/DDBJ whole genome shotgun (WGS) entry which is preliminary data.</text>
</comment>
<dbReference type="Pfam" id="PF25137">
    <property type="entry name" value="ADH_Fe_C"/>
    <property type="match status" value="1"/>
</dbReference>
<evidence type="ECO:0000259" key="6">
    <source>
        <dbReference type="Pfam" id="PF25137"/>
    </source>
</evidence>
<dbReference type="InterPro" id="IPR018211">
    <property type="entry name" value="ADH_Fe_CS"/>
</dbReference>
<dbReference type="GO" id="GO:0046872">
    <property type="term" value="F:metal ion binding"/>
    <property type="evidence" value="ECO:0007669"/>
    <property type="project" value="InterPro"/>
</dbReference>
<evidence type="ECO:0000313" key="8">
    <source>
        <dbReference type="Proteomes" id="UP000265750"/>
    </source>
</evidence>
<comment type="cofactor">
    <cofactor evidence="1">
        <name>Fe cation</name>
        <dbReference type="ChEBI" id="CHEBI:24875"/>
    </cofactor>
</comment>
<dbReference type="RefSeq" id="WP_119540855.1">
    <property type="nucleotide sequence ID" value="NZ_QYRN01000007.1"/>
</dbReference>
<name>A0A3A1WKE7_9HYPH</name>
<evidence type="ECO:0000256" key="4">
    <source>
        <dbReference type="ARBA" id="ARBA00049243"/>
    </source>
</evidence>
<dbReference type="Gene3D" id="1.20.1090.10">
    <property type="entry name" value="Dehydroquinate synthase-like - alpha domain"/>
    <property type="match status" value="1"/>
</dbReference>
<evidence type="ECO:0000313" key="7">
    <source>
        <dbReference type="EMBL" id="RIX99724.1"/>
    </source>
</evidence>
<evidence type="ECO:0000256" key="3">
    <source>
        <dbReference type="ARBA" id="ARBA00023002"/>
    </source>
</evidence>
<dbReference type="GO" id="GO:0004022">
    <property type="term" value="F:alcohol dehydrogenase (NAD+) activity"/>
    <property type="evidence" value="ECO:0007669"/>
    <property type="project" value="UniProtKB-EC"/>
</dbReference>
<reference evidence="8" key="1">
    <citation type="submission" date="2018-09" db="EMBL/GenBank/DDBJ databases">
        <authorList>
            <person name="Tuo L."/>
        </authorList>
    </citation>
    <scope>NUCLEOTIDE SEQUENCE [LARGE SCALE GENOMIC DNA]</scope>
    <source>
        <strain evidence="8">M2BS4Y-1</strain>
    </source>
</reference>
<evidence type="ECO:0000259" key="5">
    <source>
        <dbReference type="Pfam" id="PF00465"/>
    </source>
</evidence>
<dbReference type="InterPro" id="IPR056798">
    <property type="entry name" value="ADH_Fe_C"/>
</dbReference>
<proteinExistence type="inferred from homology"/>
<dbReference type="CDD" id="cd08191">
    <property type="entry name" value="Fe-ADH-like"/>
    <property type="match status" value="1"/>
</dbReference>
<dbReference type="InterPro" id="IPR039697">
    <property type="entry name" value="Alcohol_dehydrogenase_Fe"/>
</dbReference>
<dbReference type="OrthoDB" id="9815791at2"/>
<feature type="domain" description="Fe-containing alcohol dehydrogenase-like C-terminal" evidence="6">
    <location>
        <begin position="189"/>
        <end position="399"/>
    </location>
</feature>
<dbReference type="PROSITE" id="PS00913">
    <property type="entry name" value="ADH_IRON_1"/>
    <property type="match status" value="1"/>
</dbReference>
<dbReference type="SUPFAM" id="SSF56796">
    <property type="entry name" value="Dehydroquinate synthase-like"/>
    <property type="match status" value="1"/>
</dbReference>
<gene>
    <name evidence="7" type="ORF">D3218_14775</name>
</gene>
<keyword evidence="3" id="KW-0560">Oxidoreductase</keyword>
<dbReference type="AlphaFoldDB" id="A0A3A1WKE7"/>
<comment type="catalytic activity">
    <reaction evidence="4">
        <text>a primary alcohol + NAD(+) = an aldehyde + NADH + H(+)</text>
        <dbReference type="Rhea" id="RHEA:10736"/>
        <dbReference type="ChEBI" id="CHEBI:15378"/>
        <dbReference type="ChEBI" id="CHEBI:15734"/>
        <dbReference type="ChEBI" id="CHEBI:17478"/>
        <dbReference type="ChEBI" id="CHEBI:57540"/>
        <dbReference type="ChEBI" id="CHEBI:57945"/>
        <dbReference type="EC" id="1.1.1.1"/>
    </reaction>
</comment>
<dbReference type="EMBL" id="QYRN01000007">
    <property type="protein sequence ID" value="RIX99724.1"/>
    <property type="molecule type" value="Genomic_DNA"/>
</dbReference>
<comment type="similarity">
    <text evidence="2">Belongs to the iron-containing alcohol dehydrogenase family.</text>
</comment>
<dbReference type="InterPro" id="IPR001670">
    <property type="entry name" value="ADH_Fe/GldA"/>
</dbReference>
<dbReference type="Proteomes" id="UP000265750">
    <property type="component" value="Unassembled WGS sequence"/>
</dbReference>
<dbReference type="PANTHER" id="PTHR11496:SF83">
    <property type="entry name" value="HYDROXYACID-OXOACID TRANSHYDROGENASE, MITOCHONDRIAL"/>
    <property type="match status" value="1"/>
</dbReference>